<evidence type="ECO:0000259" key="1">
    <source>
        <dbReference type="Pfam" id="PF01370"/>
    </source>
</evidence>
<dbReference type="EMBL" id="VNFK01000011">
    <property type="protein sequence ID" value="TVU61282.1"/>
    <property type="molecule type" value="Genomic_DNA"/>
</dbReference>
<dbReference type="RefSeq" id="WP_144651773.1">
    <property type="nucleotide sequence ID" value="NZ_VNFK01000011.1"/>
</dbReference>
<proteinExistence type="predicted"/>
<gene>
    <name evidence="2" type="ORF">FQP90_14815</name>
</gene>
<dbReference type="OrthoDB" id="9787292at2"/>
<dbReference type="AlphaFoldDB" id="A0A558GWN2"/>
<dbReference type="InterPro" id="IPR051783">
    <property type="entry name" value="NAD(P)-dependent_oxidoreduct"/>
</dbReference>
<dbReference type="Proteomes" id="UP000316500">
    <property type="component" value="Unassembled WGS sequence"/>
</dbReference>
<name>A0A558GWN2_PAENT</name>
<evidence type="ECO:0000313" key="2">
    <source>
        <dbReference type="EMBL" id="TVU61282.1"/>
    </source>
</evidence>
<dbReference type="Gene3D" id="3.40.50.720">
    <property type="entry name" value="NAD(P)-binding Rossmann-like Domain"/>
    <property type="match status" value="1"/>
</dbReference>
<feature type="domain" description="NAD-dependent epimerase/dehydratase" evidence="1">
    <location>
        <begin position="136"/>
        <end position="214"/>
    </location>
</feature>
<dbReference type="PANTHER" id="PTHR48079:SF6">
    <property type="entry name" value="NAD(P)-BINDING DOMAIN-CONTAINING PROTEIN-RELATED"/>
    <property type="match status" value="1"/>
</dbReference>
<feature type="domain" description="NAD-dependent epimerase/dehydratase" evidence="1">
    <location>
        <begin position="3"/>
        <end position="73"/>
    </location>
</feature>
<dbReference type="GO" id="GO:0004029">
    <property type="term" value="F:aldehyde dehydrogenase (NAD+) activity"/>
    <property type="evidence" value="ECO:0007669"/>
    <property type="project" value="TreeGrafter"/>
</dbReference>
<dbReference type="InterPro" id="IPR036291">
    <property type="entry name" value="NAD(P)-bd_dom_sf"/>
</dbReference>
<reference evidence="2 3" key="1">
    <citation type="submission" date="2019-07" db="EMBL/GenBank/DDBJ databases">
        <title>Diversity of Bacteria from Kongsfjorden, Arctic.</title>
        <authorList>
            <person name="Yu Y."/>
        </authorList>
    </citation>
    <scope>NUCLEOTIDE SEQUENCE [LARGE SCALE GENOMIC DNA]</scope>
    <source>
        <strain evidence="2 3">SM1928</strain>
    </source>
</reference>
<protein>
    <submittedName>
        <fullName evidence="2">NAD-dependent epimerase/dehydratase family protein</fullName>
    </submittedName>
</protein>
<dbReference type="GO" id="GO:0005737">
    <property type="term" value="C:cytoplasm"/>
    <property type="evidence" value="ECO:0007669"/>
    <property type="project" value="TreeGrafter"/>
</dbReference>
<dbReference type="SUPFAM" id="SSF51735">
    <property type="entry name" value="NAD(P)-binding Rossmann-fold domains"/>
    <property type="match status" value="1"/>
</dbReference>
<sequence length="295" mass="30884">MSVLVTGSTGYLGLAIALRLKMAGHEIFGLTDTVTGTRVLEARGITPILATLEDGETIRNVTQLVDAVVDVSGHLPAAKLFLATLEGTGKRYIRSSTARVYVDASLGSLNRTVHKEGMAVSPIRGIAQILETDARVQQAAERDIHTTVLRPSIAYGEAGGPVIGGLIKRAITAGQSLYIGPGANRQSHVYIADAAESFALALAKAPAGSLYNIAAGESSVGDIAQDIAGILGYADAQSCTMDTAYTAYGVTFVDGVLAGNCRVDATKARIELGWQPNGPGLQDELREGSYSFMWS</sequence>
<comment type="caution">
    <text evidence="2">The sequence shown here is derived from an EMBL/GenBank/DDBJ whole genome shotgun (WGS) entry which is preliminary data.</text>
</comment>
<dbReference type="Pfam" id="PF01370">
    <property type="entry name" value="Epimerase"/>
    <property type="match status" value="2"/>
</dbReference>
<evidence type="ECO:0000313" key="3">
    <source>
        <dbReference type="Proteomes" id="UP000316500"/>
    </source>
</evidence>
<dbReference type="InterPro" id="IPR001509">
    <property type="entry name" value="Epimerase_deHydtase"/>
</dbReference>
<accession>A0A558GWN2</accession>
<dbReference type="PANTHER" id="PTHR48079">
    <property type="entry name" value="PROTEIN YEEZ"/>
    <property type="match status" value="1"/>
</dbReference>
<organism evidence="2 3">
    <name type="scientific">Paenarthrobacter nitroguajacolicus</name>
    <name type="common">Arthrobacter nitroguajacolicus</name>
    <dbReference type="NCBI Taxonomy" id="211146"/>
    <lineage>
        <taxon>Bacteria</taxon>
        <taxon>Bacillati</taxon>
        <taxon>Actinomycetota</taxon>
        <taxon>Actinomycetes</taxon>
        <taxon>Micrococcales</taxon>
        <taxon>Micrococcaceae</taxon>
        <taxon>Paenarthrobacter</taxon>
    </lineage>
</organism>